<reference evidence="1 2" key="1">
    <citation type="submission" date="2024-08" db="EMBL/GenBank/DDBJ databases">
        <title>Two novel Cytobacillus novel species.</title>
        <authorList>
            <person name="Liu G."/>
        </authorList>
    </citation>
    <scope>NUCLEOTIDE SEQUENCE [LARGE SCALE GENOMIC DNA]</scope>
    <source>
        <strain evidence="1 2">FJAT-53684</strain>
    </source>
</reference>
<proteinExistence type="predicted"/>
<comment type="caution">
    <text evidence="1">The sequence shown here is derived from an EMBL/GenBank/DDBJ whole genome shotgun (WGS) entry which is preliminary data.</text>
</comment>
<name>A0ABW6K3U9_9BACI</name>
<gene>
    <name evidence="1" type="ORF">ACFYKT_18195</name>
</gene>
<dbReference type="InterPro" id="IPR018841">
    <property type="entry name" value="DUF2442"/>
</dbReference>
<dbReference type="Gene3D" id="3.30.2020.10">
    <property type="entry name" value="NE0471-like N-terminal domain"/>
    <property type="match status" value="1"/>
</dbReference>
<dbReference type="EMBL" id="JBIACJ010000012">
    <property type="protein sequence ID" value="MFE8698257.1"/>
    <property type="molecule type" value="Genomic_DNA"/>
</dbReference>
<dbReference type="InterPro" id="IPR036782">
    <property type="entry name" value="NE0471-like_N"/>
</dbReference>
<evidence type="ECO:0000313" key="1">
    <source>
        <dbReference type="EMBL" id="MFE8698257.1"/>
    </source>
</evidence>
<keyword evidence="2" id="KW-1185">Reference proteome</keyword>
<evidence type="ECO:0000313" key="2">
    <source>
        <dbReference type="Proteomes" id="UP001601058"/>
    </source>
</evidence>
<dbReference type="SUPFAM" id="SSF143880">
    <property type="entry name" value="NE0471 N-terminal domain-like"/>
    <property type="match status" value="1"/>
</dbReference>
<dbReference type="Proteomes" id="UP001601058">
    <property type="component" value="Unassembled WGS sequence"/>
</dbReference>
<organism evidence="1 2">
    <name type="scientific">Cytobacillus mangrovibacter</name>
    <dbReference type="NCBI Taxonomy" id="3299024"/>
    <lineage>
        <taxon>Bacteria</taxon>
        <taxon>Bacillati</taxon>
        <taxon>Bacillota</taxon>
        <taxon>Bacilli</taxon>
        <taxon>Bacillales</taxon>
        <taxon>Bacillaceae</taxon>
        <taxon>Cytobacillus</taxon>
    </lineage>
</organism>
<dbReference type="Pfam" id="PF10387">
    <property type="entry name" value="DUF2442"/>
    <property type="match status" value="1"/>
</dbReference>
<sequence>MRILSFYTTKTFKLIMEFDNQEYRLLDMKELLHDEQGLLKDLCNDINLFLTAELDQVSGSIRWKNDVDFESSLLYEESQDLDEMLIKNRRLPNPRNPRKITRVPEDFQSNISKENERLIKFLKENK</sequence>
<accession>A0ABW6K3U9</accession>
<dbReference type="RefSeq" id="WP_389222479.1">
    <property type="nucleotide sequence ID" value="NZ_JBIACJ010000012.1"/>
</dbReference>
<protein>
    <submittedName>
        <fullName evidence="1">DUF2442 domain-containing protein</fullName>
    </submittedName>
</protein>